<dbReference type="SFLD" id="SFLDS00003">
    <property type="entry name" value="Haloacid_Dehalogenase"/>
    <property type="match status" value="1"/>
</dbReference>
<dbReference type="NCBIfam" id="TIGR01509">
    <property type="entry name" value="HAD-SF-IA-v3"/>
    <property type="match status" value="1"/>
</dbReference>
<dbReference type="InterPro" id="IPR006439">
    <property type="entry name" value="HAD-SF_hydro_IA"/>
</dbReference>
<dbReference type="Gene3D" id="1.10.150.450">
    <property type="match status" value="1"/>
</dbReference>
<sequence length="247" mass="27575">MSDPIHTQGEGRHAHSQDLRVFHGVEAWVFDLDNTLYPAHSDVFPQINDRIASYVADLLKIDRESALKQQKAYYHQYGTTLRGLMTERDIDPDHFLAYVHDIDYSGVAPNPDLGAAIEALPGKKYIFTNGDRPHAERTAAALGITDHFEDIFDIVAADLLPKPGREAYDKFLARTGVSPVRAAMFEDLSKNLTVPHELGMRTVLIVPEGSRVIFEGDWDLEKDTAPEVDFVTDDLAGFLRAVRGSLD</sequence>
<dbReference type="NCBIfam" id="TIGR01993">
    <property type="entry name" value="Pyr-5-nucltdase"/>
    <property type="match status" value="1"/>
</dbReference>
<accession>A0ABW4JTJ9</accession>
<dbReference type="Proteomes" id="UP001597327">
    <property type="component" value="Unassembled WGS sequence"/>
</dbReference>
<dbReference type="InterPro" id="IPR023214">
    <property type="entry name" value="HAD_sf"/>
</dbReference>
<organism evidence="1 2">
    <name type="scientific">Roseibium aestuarii</name>
    <dbReference type="NCBI Taxonomy" id="2600299"/>
    <lineage>
        <taxon>Bacteria</taxon>
        <taxon>Pseudomonadati</taxon>
        <taxon>Pseudomonadota</taxon>
        <taxon>Alphaproteobacteria</taxon>
        <taxon>Hyphomicrobiales</taxon>
        <taxon>Stappiaceae</taxon>
        <taxon>Roseibium</taxon>
    </lineage>
</organism>
<dbReference type="SFLD" id="SFLDG01129">
    <property type="entry name" value="C1.5:_HAD__Beta-PGM__Phosphata"/>
    <property type="match status" value="1"/>
</dbReference>
<dbReference type="EMBL" id="JBHUFA010000001">
    <property type="protein sequence ID" value="MFD1695457.1"/>
    <property type="molecule type" value="Genomic_DNA"/>
</dbReference>
<comment type="caution">
    <text evidence="1">The sequence shown here is derived from an EMBL/GenBank/DDBJ whole genome shotgun (WGS) entry which is preliminary data.</text>
</comment>
<dbReference type="SUPFAM" id="SSF56784">
    <property type="entry name" value="HAD-like"/>
    <property type="match status" value="1"/>
</dbReference>
<protein>
    <submittedName>
        <fullName evidence="1">Pyrimidine 5'-nucleotidase</fullName>
    </submittedName>
</protein>
<name>A0ABW4JTJ9_9HYPH</name>
<dbReference type="InterPro" id="IPR036412">
    <property type="entry name" value="HAD-like_sf"/>
</dbReference>
<dbReference type="Pfam" id="PF00702">
    <property type="entry name" value="Hydrolase"/>
    <property type="match status" value="1"/>
</dbReference>
<dbReference type="CDD" id="cd02604">
    <property type="entry name" value="HAD_5NT"/>
    <property type="match status" value="1"/>
</dbReference>
<reference evidence="2" key="1">
    <citation type="journal article" date="2019" name="Int. J. Syst. Evol. Microbiol.">
        <title>The Global Catalogue of Microorganisms (GCM) 10K type strain sequencing project: providing services to taxonomists for standard genome sequencing and annotation.</title>
        <authorList>
            <consortium name="The Broad Institute Genomics Platform"/>
            <consortium name="The Broad Institute Genome Sequencing Center for Infectious Disease"/>
            <person name="Wu L."/>
            <person name="Ma J."/>
        </authorList>
    </citation>
    <scope>NUCLEOTIDE SEQUENCE [LARGE SCALE GENOMIC DNA]</scope>
    <source>
        <strain evidence="2">JCM 3369</strain>
    </source>
</reference>
<dbReference type="PANTHER" id="PTHR12725">
    <property type="entry name" value="HALOACID DEHALOGENASE-LIKE HYDROLASE"/>
    <property type="match status" value="1"/>
</dbReference>
<dbReference type="RefSeq" id="WP_149890808.1">
    <property type="nucleotide sequence ID" value="NZ_JBHUFA010000001.1"/>
</dbReference>
<evidence type="ECO:0000313" key="2">
    <source>
        <dbReference type="Proteomes" id="UP001597327"/>
    </source>
</evidence>
<proteinExistence type="predicted"/>
<dbReference type="InterPro" id="IPR010237">
    <property type="entry name" value="Pyr-5-nucltdase"/>
</dbReference>
<keyword evidence="2" id="KW-1185">Reference proteome</keyword>
<gene>
    <name evidence="1" type="ORF">ACFSC7_08005</name>
</gene>
<dbReference type="PANTHER" id="PTHR12725:SF117">
    <property type="entry name" value="HALOACID DEHALOGENASE-LIKE HYDROLASE"/>
    <property type="match status" value="1"/>
</dbReference>
<evidence type="ECO:0000313" key="1">
    <source>
        <dbReference type="EMBL" id="MFD1695457.1"/>
    </source>
</evidence>
<dbReference type="Gene3D" id="3.40.50.1000">
    <property type="entry name" value="HAD superfamily/HAD-like"/>
    <property type="match status" value="1"/>
</dbReference>
<dbReference type="SFLD" id="SFLDG01132">
    <property type="entry name" value="C1.5.3:_5'-Nucleotidase_Like"/>
    <property type="match status" value="1"/>
</dbReference>